<dbReference type="InterPro" id="IPR007249">
    <property type="entry name" value="DOP1_N"/>
</dbReference>
<comment type="subcellular location">
    <subcellularLocation>
        <location evidence="1">Golgi apparatus membrane</location>
        <topology evidence="1">Peripheral membrane protein</topology>
    </subcellularLocation>
</comment>
<evidence type="ECO:0000256" key="1">
    <source>
        <dbReference type="ARBA" id="ARBA00004395"/>
    </source>
</evidence>
<evidence type="ECO:0000256" key="2">
    <source>
        <dbReference type="ARBA" id="ARBA00022448"/>
    </source>
</evidence>
<dbReference type="Pfam" id="PF24598">
    <property type="entry name" value="DOP1_C"/>
    <property type="match status" value="1"/>
</dbReference>
<dbReference type="SUPFAM" id="SSF48371">
    <property type="entry name" value="ARM repeat"/>
    <property type="match status" value="1"/>
</dbReference>
<comment type="caution">
    <text evidence="11">The sequence shown here is derived from an EMBL/GenBank/DDBJ whole genome shotgun (WGS) entry which is preliminary data.</text>
</comment>
<dbReference type="Pfam" id="PF24597">
    <property type="entry name" value="TPR_DOP1_M"/>
    <property type="match status" value="1"/>
</dbReference>
<evidence type="ECO:0000256" key="7">
    <source>
        <dbReference type="SAM" id="MobiDB-lite"/>
    </source>
</evidence>
<proteinExistence type="inferred from homology"/>
<reference evidence="11" key="1">
    <citation type="submission" date="2023-01" db="EMBL/GenBank/DDBJ databases">
        <title>Exophiala dermititidis isolated from Cystic Fibrosis Patient.</title>
        <authorList>
            <person name="Kurbessoian T."/>
            <person name="Crocker A."/>
            <person name="Murante D."/>
            <person name="Hogan D.A."/>
            <person name="Stajich J.E."/>
        </authorList>
    </citation>
    <scope>NUCLEOTIDE SEQUENCE</scope>
    <source>
        <strain evidence="11">Ex8</strain>
    </source>
</reference>
<dbReference type="GO" id="GO:0005802">
    <property type="term" value="C:trans-Golgi network"/>
    <property type="evidence" value="ECO:0007669"/>
    <property type="project" value="TreeGrafter"/>
</dbReference>
<evidence type="ECO:0008006" key="13">
    <source>
        <dbReference type="Google" id="ProtNLM"/>
    </source>
</evidence>
<dbReference type="GO" id="GO:0005829">
    <property type="term" value="C:cytosol"/>
    <property type="evidence" value="ECO:0007669"/>
    <property type="project" value="GOC"/>
</dbReference>
<sequence>MAADPKAIRRYHAGVERALALFDATNEWADYIAFLSRLAKALQASPPAADIPMKPALAKYLALCMKPSLPSGVHQKALEVYSLVFTLLGQEGLSHDLPIWLPGFSHTLTFASLSTRPLFLSLYDEHILKLPSHDLRPALRALILSLLPGIEEENSEDFEHTLGTFNRLRQLFVEDDSEELFWQSLFLASVTSKSRRPGALVYLTRQLPKLGPSIAPSSGLNGTDGEVSGSLERAIKAVTTPEPGLLVRCFATGLQDEQALIQRGFLDLLVSHLPLSASILQTHIPKKDLDVLVTSALSVVLRRDMSLNRRLWTWFIDKEDNRDGAAEVSSVEPLSPSVPGGEAHTSAAHSYFDKYGLQSVIRSLEKMLRKESASPIDRARPFRIMLSLMDRWVIGKLPIQALFIVAMQDLRRYQTLAPSQASFDEVFRSANVFFDAIEPQLITSQLFQLLEMKQLDLLEFIMSNFNLQDDEMTAVHLPLLCLAVSEMTLQSKVSDSDEAGEEAEALSKLLEGLLALLPPHPVSPPSTRKEGLPHDGRLTRIKALYQKSSYVRKALTDIISPGEAAELLLRNVALVFLDCLTNPSRRNSLTPLTNALVRAISRCSTFQPLRQLEFGEQLHTVLQNIPSQTWVRYEVARSIAVIVDTLHTFDPHGETLTERALYTIIPALVSQFWSVLLPRTPQYHVEAVEQIWKLRIISQPLLLVDSKIMELMCEGPSSGEDVQRRIAHFSTFWLHTRFPEINVEIFSTSNGFEDDDVPWALLRQPVLSIIDGVDPHQPDDPRRVWLNSLPSMLPVFTIIYTENNAATNPQLSILGLCRLHKVIVLARQSTVQRNEIFASDGVSSMILDLCTEKLSSSESEVSVKLVLSILNVIIEETDVRALDELVVLLMQRLTNLSEDNSMQESVLDTLQTIFAKPNSRPPPGGLLAILMTGITSDAVDSTIDKWITVLCNTIPLYTTQTLFSNMLKLTACFCRRIKTYFAHMKLLYQKSEGSGNDDIFMTAKTPERSLGNLLAGLEYILARAHTHLVDQSTGSETASIANASEKSQARSIANHRLTVILCMQDTIKLCGEIWAWRISKRSSDTVPDTKSFAYISARLRTRTRRILEHLTDAEPQECLETLMGMWVETARRGSGEHNVALNLMQSLDGARPKFMMPATFNAIYNRTNPSALDQSQKSSLSVDVSAPELMAFLIAYTKALEDDLLEEIWTDCTTFLREVLANPMPHRQILLRLLEFVAVICQKMENTNFGEVVRMRRELADLCARLFTAIFTIKPAGLDGTASSQTTTSQHRTSTGADPLDSSSPIRIICEAMPIIGNALGDLERLNTTMSGIAMHITGPALRSRQFPESVTIETLHLVQLMAKSQPNNNKTWKKDVLDAFNDAKFFQSPPSLAGPGWMPLLKQVWQLDKGGLIAELLSRLTPPATAGIMFGVGATAARTEADRKTQLTLRRIALLLLSVDIDALVSELSSILLKMEELLTATVSSSPSSATRADVYLVFRAIALTFSHVHLVSVWPIVDAELRDLFTSLRQRQSEEESESELRSTFTPYSQLQGAKLLDLLLLLKPEEFQLHEWLFVTDTVDAVYPPPPSSGFEPTALADQIVSVSKSPNLKTEVELPTLKEDEPRKPWLCTDLTRTIQNPQAVLMPFLRQLSIHAFEDTYSLQPVDVAACRQDLLADLFVD</sequence>
<evidence type="ECO:0000259" key="10">
    <source>
        <dbReference type="Pfam" id="PF24598"/>
    </source>
</evidence>
<name>A0AAN6ETZ8_EXODE</name>
<evidence type="ECO:0000256" key="3">
    <source>
        <dbReference type="ARBA" id="ARBA00022927"/>
    </source>
</evidence>
<organism evidence="11 12">
    <name type="scientific">Exophiala dermatitidis</name>
    <name type="common">Black yeast-like fungus</name>
    <name type="synonym">Wangiella dermatitidis</name>
    <dbReference type="NCBI Taxonomy" id="5970"/>
    <lineage>
        <taxon>Eukaryota</taxon>
        <taxon>Fungi</taxon>
        <taxon>Dikarya</taxon>
        <taxon>Ascomycota</taxon>
        <taxon>Pezizomycotina</taxon>
        <taxon>Eurotiomycetes</taxon>
        <taxon>Chaetothyriomycetidae</taxon>
        <taxon>Chaetothyriales</taxon>
        <taxon>Herpotrichiellaceae</taxon>
        <taxon>Exophiala</taxon>
    </lineage>
</organism>
<evidence type="ECO:0000313" key="11">
    <source>
        <dbReference type="EMBL" id="KAJ8991610.1"/>
    </source>
</evidence>
<comment type="similarity">
    <text evidence="6">Belongs to the DOP1 family.</text>
</comment>
<dbReference type="InterPro" id="IPR040314">
    <property type="entry name" value="DOP1"/>
</dbReference>
<dbReference type="GO" id="GO:0015031">
    <property type="term" value="P:protein transport"/>
    <property type="evidence" value="ECO:0007669"/>
    <property type="project" value="UniProtKB-KW"/>
</dbReference>
<dbReference type="GO" id="GO:0000139">
    <property type="term" value="C:Golgi membrane"/>
    <property type="evidence" value="ECO:0007669"/>
    <property type="project" value="UniProtKB-SubCell"/>
</dbReference>
<feature type="domain" description="DOP1 N-terminal" evidence="8">
    <location>
        <begin position="7"/>
        <end position="319"/>
    </location>
</feature>
<dbReference type="InterPro" id="IPR056458">
    <property type="entry name" value="TPR_DOP1_M"/>
</dbReference>
<keyword evidence="3" id="KW-0653">Protein transport</keyword>
<dbReference type="InterPro" id="IPR056457">
    <property type="entry name" value="DOP1_C"/>
</dbReference>
<gene>
    <name evidence="11" type="ORF">HRR80_004233</name>
</gene>
<protein>
    <recommendedName>
        <fullName evidence="13">Dopey N-terminal domain-containing protein</fullName>
    </recommendedName>
</protein>
<dbReference type="GO" id="GO:0006895">
    <property type="term" value="P:Golgi to endosome transport"/>
    <property type="evidence" value="ECO:0007669"/>
    <property type="project" value="InterPro"/>
</dbReference>
<dbReference type="GO" id="GO:0005768">
    <property type="term" value="C:endosome"/>
    <property type="evidence" value="ECO:0007669"/>
    <property type="project" value="TreeGrafter"/>
</dbReference>
<feature type="domain" description="DOP1-like middle TPR" evidence="9">
    <location>
        <begin position="351"/>
        <end position="529"/>
    </location>
</feature>
<keyword evidence="4" id="KW-0333">Golgi apparatus</keyword>
<feature type="region of interest" description="Disordered" evidence="7">
    <location>
        <begin position="1280"/>
        <end position="1300"/>
    </location>
</feature>
<evidence type="ECO:0000256" key="4">
    <source>
        <dbReference type="ARBA" id="ARBA00023034"/>
    </source>
</evidence>
<evidence type="ECO:0000313" key="12">
    <source>
        <dbReference type="Proteomes" id="UP001161757"/>
    </source>
</evidence>
<evidence type="ECO:0000259" key="9">
    <source>
        <dbReference type="Pfam" id="PF24597"/>
    </source>
</evidence>
<keyword evidence="2" id="KW-0813">Transport</keyword>
<accession>A0AAN6ETZ8</accession>
<feature type="compositionally biased region" description="Low complexity" evidence="7">
    <location>
        <begin position="1281"/>
        <end position="1295"/>
    </location>
</feature>
<evidence type="ECO:0000259" key="8">
    <source>
        <dbReference type="Pfam" id="PF04118"/>
    </source>
</evidence>
<dbReference type="Pfam" id="PF04118">
    <property type="entry name" value="Dopey_N"/>
    <property type="match status" value="1"/>
</dbReference>
<evidence type="ECO:0000256" key="6">
    <source>
        <dbReference type="ARBA" id="ARBA00046326"/>
    </source>
</evidence>
<dbReference type="InterPro" id="IPR016024">
    <property type="entry name" value="ARM-type_fold"/>
</dbReference>
<feature type="domain" description="DOP1-like C-terminal" evidence="10">
    <location>
        <begin position="1192"/>
        <end position="1663"/>
    </location>
</feature>
<dbReference type="PANTHER" id="PTHR14042">
    <property type="entry name" value="DOPEY-RELATED"/>
    <property type="match status" value="1"/>
</dbReference>
<keyword evidence="5" id="KW-0472">Membrane</keyword>
<evidence type="ECO:0000256" key="5">
    <source>
        <dbReference type="ARBA" id="ARBA00023136"/>
    </source>
</evidence>
<dbReference type="Proteomes" id="UP001161757">
    <property type="component" value="Unassembled WGS sequence"/>
</dbReference>
<dbReference type="EMBL" id="JAJGCB010000007">
    <property type="protein sequence ID" value="KAJ8991610.1"/>
    <property type="molecule type" value="Genomic_DNA"/>
</dbReference>
<dbReference type="PANTHER" id="PTHR14042:SF24">
    <property type="entry name" value="PROTEIN DOPEY-1 HOMOLOG"/>
    <property type="match status" value="1"/>
</dbReference>